<keyword evidence="5 7" id="KW-0472">Membrane</keyword>
<keyword evidence="4 7" id="KW-1133">Transmembrane helix</keyword>
<accession>A0A222YES6</accession>
<feature type="region of interest" description="Disordered" evidence="6">
    <location>
        <begin position="66"/>
        <end position="87"/>
    </location>
</feature>
<dbReference type="InterPro" id="IPR007168">
    <property type="entry name" value="Phageshock_PspC_N"/>
</dbReference>
<dbReference type="OrthoDB" id="9815286at2"/>
<dbReference type="Pfam" id="PF04024">
    <property type="entry name" value="PspC"/>
    <property type="match status" value="1"/>
</dbReference>
<reference evidence="8 9" key="1">
    <citation type="submission" date="2019-10" db="EMBL/GenBank/DDBJ databases">
        <title>WGS of Leuconostoc mesenteroides.</title>
        <authorList>
            <person name="Melo Bolivar J."/>
            <person name="Marino-Ramirez L."/>
            <person name="Villamil Diaz L.M."/>
        </authorList>
    </citation>
    <scope>NUCLEOTIDE SEQUENCE [LARGE SCALE GENOMIC DNA]</scope>
    <source>
        <strain evidence="8 9">M11</strain>
    </source>
</reference>
<dbReference type="PANTHER" id="PTHR33885:SF3">
    <property type="entry name" value="PHAGE SHOCK PROTEIN C"/>
    <property type="match status" value="1"/>
</dbReference>
<evidence type="ECO:0000256" key="7">
    <source>
        <dbReference type="SAM" id="Phobius"/>
    </source>
</evidence>
<dbReference type="Proteomes" id="UP000469952">
    <property type="component" value="Unassembled WGS sequence"/>
</dbReference>
<dbReference type="InterPro" id="IPR052027">
    <property type="entry name" value="PspC"/>
</dbReference>
<gene>
    <name evidence="8" type="ORF">GFV13_02420</name>
</gene>
<evidence type="ECO:0000313" key="8">
    <source>
        <dbReference type="EMBL" id="MQR26152.1"/>
    </source>
</evidence>
<evidence type="ECO:0000313" key="9">
    <source>
        <dbReference type="Proteomes" id="UP000469952"/>
    </source>
</evidence>
<name>A0A222YES6_LEUME</name>
<dbReference type="RefSeq" id="WP_011680558.1">
    <property type="nucleotide sequence ID" value="NZ_AP017936.1"/>
</dbReference>
<keyword evidence="3 7" id="KW-0812">Transmembrane</keyword>
<evidence type="ECO:0000256" key="4">
    <source>
        <dbReference type="ARBA" id="ARBA00022989"/>
    </source>
</evidence>
<comment type="subcellular location">
    <subcellularLocation>
        <location evidence="1">Cell membrane</location>
        <topology evidence="1">Single-pass membrane protein</topology>
    </subcellularLocation>
</comment>
<dbReference type="PANTHER" id="PTHR33885">
    <property type="entry name" value="PHAGE SHOCK PROTEIN C"/>
    <property type="match status" value="1"/>
</dbReference>
<evidence type="ECO:0000256" key="6">
    <source>
        <dbReference type="SAM" id="MobiDB-lite"/>
    </source>
</evidence>
<dbReference type="AlphaFoldDB" id="A0A222YES6"/>
<dbReference type="GO" id="GO:0005886">
    <property type="term" value="C:plasma membrane"/>
    <property type="evidence" value="ECO:0007669"/>
    <property type="project" value="UniProtKB-SubCell"/>
</dbReference>
<keyword evidence="2" id="KW-1003">Cell membrane</keyword>
<protein>
    <submittedName>
        <fullName evidence="8">PspC domain-containing protein</fullName>
    </submittedName>
</protein>
<evidence type="ECO:0000256" key="5">
    <source>
        <dbReference type="ARBA" id="ARBA00023136"/>
    </source>
</evidence>
<evidence type="ECO:0000256" key="2">
    <source>
        <dbReference type="ARBA" id="ARBA00022475"/>
    </source>
</evidence>
<dbReference type="GeneID" id="29576420"/>
<comment type="caution">
    <text evidence="8">The sequence shown here is derived from an EMBL/GenBank/DDBJ whole genome shotgun (WGS) entry which is preliminary data.</text>
</comment>
<feature type="compositionally biased region" description="Basic and acidic residues" evidence="6">
    <location>
        <begin position="73"/>
        <end position="87"/>
    </location>
</feature>
<evidence type="ECO:0000256" key="3">
    <source>
        <dbReference type="ARBA" id="ARBA00022692"/>
    </source>
</evidence>
<dbReference type="STRING" id="1245.ARA02_09210"/>
<sequence length="87" mass="9974">MTKHKKLTRSRDNRVIAGVLGGIANYFNWDATLVRIIFVVLGFLPVLPGILVYIIAWVLIPDEPRQTHYYSDGSRKDVTPDDYDDRP</sequence>
<feature type="transmembrane region" description="Helical" evidence="7">
    <location>
        <begin position="35"/>
        <end position="60"/>
    </location>
</feature>
<dbReference type="EMBL" id="WIPA01000002">
    <property type="protein sequence ID" value="MQR26152.1"/>
    <property type="molecule type" value="Genomic_DNA"/>
</dbReference>
<organism evidence="8 9">
    <name type="scientific">Leuconostoc mesenteroides</name>
    <dbReference type="NCBI Taxonomy" id="1245"/>
    <lineage>
        <taxon>Bacteria</taxon>
        <taxon>Bacillati</taxon>
        <taxon>Bacillota</taxon>
        <taxon>Bacilli</taxon>
        <taxon>Lactobacillales</taxon>
        <taxon>Lactobacillaceae</taxon>
        <taxon>Leuconostoc</taxon>
    </lineage>
</organism>
<proteinExistence type="predicted"/>
<evidence type="ECO:0000256" key="1">
    <source>
        <dbReference type="ARBA" id="ARBA00004162"/>
    </source>
</evidence>